<accession>A0A150RLH8</accession>
<gene>
    <name evidence="1" type="ORF">BE17_20255</name>
</gene>
<sequence length="547" mass="61634">MADEERAFVDRLTATLELTTGGETFSIKAGDLKRFELDIAPWGFEGSASFALVAIAAQSEDELFAKFIEKDLVEVSLKVARAFDEVEEKATSMTVKGVVTDRSVVERAFPDVAGTPVLRRQYSIRFEDRGAALLRQHRPTALYVDKSLKELIEANKPDKVTIEHQWSAGEAKRPVLSLGLGVDGNDASFRDFLFWLLHRENAGFYYDSVGDKYRIVSRKPEGGEAKPLRRSAVASIEARFPPLRRDAASVLNASTEAATKKKDIANEKGAQGVRTDHLIRSSIASHLDDRVTLETARAKQREPEAVVSLRVFPTTPLLPSMKVTLDDGFGKNVYQHEKTYRVVSTRIRAEAERQEATEDNGEESNTYRIDHELCLELTSDPVFRFPGFQRPVWPFHVEGKILSEAGDEEHGTYQIYQEAETLLDVYKVKVPLWDDEKVIVPFEPLYQSGHFYFPAYKDERVLLELHFDRARICAFLDWRPGARLPADAQGNHILVGKGDKDQTSIRHVYADGKPQLTIARSMDKDQQVITISEGTIRFETQEKQDGG</sequence>
<evidence type="ECO:0008006" key="3">
    <source>
        <dbReference type="Google" id="ProtNLM"/>
    </source>
</evidence>
<reference evidence="1 2" key="1">
    <citation type="submission" date="2014-02" db="EMBL/GenBank/DDBJ databases">
        <title>The small core and large imbalanced accessory genome model reveals a collaborative survival strategy of Sorangium cellulosum strains in nature.</title>
        <authorList>
            <person name="Han K."/>
            <person name="Peng R."/>
            <person name="Blom J."/>
            <person name="Li Y.-Z."/>
        </authorList>
    </citation>
    <scope>NUCLEOTIDE SEQUENCE [LARGE SCALE GENOMIC DNA]</scope>
    <source>
        <strain evidence="1 2">So0011-07</strain>
    </source>
</reference>
<dbReference type="Proteomes" id="UP000075635">
    <property type="component" value="Unassembled WGS sequence"/>
</dbReference>
<proteinExistence type="predicted"/>
<name>A0A150RLH8_SORCE</name>
<protein>
    <recommendedName>
        <fullName evidence="3">Gp5/Type VI secretion system Vgr protein OB-fold domain-containing protein</fullName>
    </recommendedName>
</protein>
<dbReference type="AlphaFoldDB" id="A0A150RLH8"/>
<evidence type="ECO:0000313" key="2">
    <source>
        <dbReference type="Proteomes" id="UP000075635"/>
    </source>
</evidence>
<organism evidence="1 2">
    <name type="scientific">Sorangium cellulosum</name>
    <name type="common">Polyangium cellulosum</name>
    <dbReference type="NCBI Taxonomy" id="56"/>
    <lineage>
        <taxon>Bacteria</taxon>
        <taxon>Pseudomonadati</taxon>
        <taxon>Myxococcota</taxon>
        <taxon>Polyangia</taxon>
        <taxon>Polyangiales</taxon>
        <taxon>Polyangiaceae</taxon>
        <taxon>Sorangium</taxon>
    </lineage>
</organism>
<evidence type="ECO:0000313" key="1">
    <source>
        <dbReference type="EMBL" id="KYF81155.1"/>
    </source>
</evidence>
<dbReference type="EMBL" id="JEMB01002440">
    <property type="protein sequence ID" value="KYF81155.1"/>
    <property type="molecule type" value="Genomic_DNA"/>
</dbReference>
<comment type="caution">
    <text evidence="1">The sequence shown here is derived from an EMBL/GenBank/DDBJ whole genome shotgun (WGS) entry which is preliminary data.</text>
</comment>